<name>A0ABS6B006_9NOCA</name>
<evidence type="ECO:0000313" key="3">
    <source>
        <dbReference type="Proteomes" id="UP000733379"/>
    </source>
</evidence>
<accession>A0ABS6B006</accession>
<dbReference type="InterPro" id="IPR036513">
    <property type="entry name" value="STAS_dom_sf"/>
</dbReference>
<sequence>MLGEVDLDTAAEFERQLLATLHTAEPTIVIDLSELGFLGVAGLEVLDDARAWSKHTHEMYLVTGTQGVDHVIAASGMSACFDTFANLDDALREVAKRHGHG</sequence>
<reference evidence="2 3" key="1">
    <citation type="submission" date="2021-06" db="EMBL/GenBank/DDBJ databases">
        <title>Actinomycetes sequencing.</title>
        <authorList>
            <person name="Shan Q."/>
        </authorList>
    </citation>
    <scope>NUCLEOTIDE SEQUENCE [LARGE SCALE GENOMIC DNA]</scope>
    <source>
        <strain evidence="2 3">NEAU-G5</strain>
    </source>
</reference>
<dbReference type="EMBL" id="JAHKNI010000006">
    <property type="protein sequence ID" value="MBU3063579.1"/>
    <property type="molecule type" value="Genomic_DNA"/>
</dbReference>
<organism evidence="2 3">
    <name type="scientific">Nocardia albiluteola</name>
    <dbReference type="NCBI Taxonomy" id="2842303"/>
    <lineage>
        <taxon>Bacteria</taxon>
        <taxon>Bacillati</taxon>
        <taxon>Actinomycetota</taxon>
        <taxon>Actinomycetes</taxon>
        <taxon>Mycobacteriales</taxon>
        <taxon>Nocardiaceae</taxon>
        <taxon>Nocardia</taxon>
    </lineage>
</organism>
<dbReference type="Proteomes" id="UP000733379">
    <property type="component" value="Unassembled WGS sequence"/>
</dbReference>
<evidence type="ECO:0000313" key="2">
    <source>
        <dbReference type="EMBL" id="MBU3063579.1"/>
    </source>
</evidence>
<protein>
    <submittedName>
        <fullName evidence="2">STAS domain-containing protein</fullName>
    </submittedName>
</protein>
<gene>
    <name evidence="2" type="ORF">KO481_18840</name>
</gene>
<dbReference type="CDD" id="cd07043">
    <property type="entry name" value="STAS_anti-anti-sigma_factors"/>
    <property type="match status" value="1"/>
</dbReference>
<dbReference type="InterPro" id="IPR002645">
    <property type="entry name" value="STAS_dom"/>
</dbReference>
<evidence type="ECO:0000259" key="1">
    <source>
        <dbReference type="PROSITE" id="PS50801"/>
    </source>
</evidence>
<dbReference type="SUPFAM" id="SSF52091">
    <property type="entry name" value="SpoIIaa-like"/>
    <property type="match status" value="1"/>
</dbReference>
<dbReference type="Gene3D" id="3.30.750.24">
    <property type="entry name" value="STAS domain"/>
    <property type="match status" value="1"/>
</dbReference>
<dbReference type="Pfam" id="PF01740">
    <property type="entry name" value="STAS"/>
    <property type="match status" value="1"/>
</dbReference>
<dbReference type="PROSITE" id="PS50801">
    <property type="entry name" value="STAS"/>
    <property type="match status" value="1"/>
</dbReference>
<proteinExistence type="predicted"/>
<keyword evidence="3" id="KW-1185">Reference proteome</keyword>
<comment type="caution">
    <text evidence="2">The sequence shown here is derived from an EMBL/GenBank/DDBJ whole genome shotgun (WGS) entry which is preliminary data.</text>
</comment>
<feature type="domain" description="STAS" evidence="1">
    <location>
        <begin position="1"/>
        <end position="94"/>
    </location>
</feature>